<keyword evidence="2" id="KW-1185">Reference proteome</keyword>
<gene>
    <name evidence="1" type="ORF">A4U43_C07F28160</name>
</gene>
<organism evidence="1 2">
    <name type="scientific">Asparagus officinalis</name>
    <name type="common">Garden asparagus</name>
    <dbReference type="NCBI Taxonomy" id="4686"/>
    <lineage>
        <taxon>Eukaryota</taxon>
        <taxon>Viridiplantae</taxon>
        <taxon>Streptophyta</taxon>
        <taxon>Embryophyta</taxon>
        <taxon>Tracheophyta</taxon>
        <taxon>Spermatophyta</taxon>
        <taxon>Magnoliopsida</taxon>
        <taxon>Liliopsida</taxon>
        <taxon>Asparagales</taxon>
        <taxon>Asparagaceae</taxon>
        <taxon>Asparagoideae</taxon>
        <taxon>Asparagus</taxon>
    </lineage>
</organism>
<evidence type="ECO:0000313" key="1">
    <source>
        <dbReference type="EMBL" id="ONK64629.1"/>
    </source>
</evidence>
<reference evidence="2" key="1">
    <citation type="journal article" date="2017" name="Nat. Commun.">
        <title>The asparagus genome sheds light on the origin and evolution of a young Y chromosome.</title>
        <authorList>
            <person name="Harkess A."/>
            <person name="Zhou J."/>
            <person name="Xu C."/>
            <person name="Bowers J.E."/>
            <person name="Van der Hulst R."/>
            <person name="Ayyampalayam S."/>
            <person name="Mercati F."/>
            <person name="Riccardi P."/>
            <person name="McKain M.R."/>
            <person name="Kakrana A."/>
            <person name="Tang H."/>
            <person name="Ray J."/>
            <person name="Groenendijk J."/>
            <person name="Arikit S."/>
            <person name="Mathioni S.M."/>
            <person name="Nakano M."/>
            <person name="Shan H."/>
            <person name="Telgmann-Rauber A."/>
            <person name="Kanno A."/>
            <person name="Yue Z."/>
            <person name="Chen H."/>
            <person name="Li W."/>
            <person name="Chen Y."/>
            <person name="Xu X."/>
            <person name="Zhang Y."/>
            <person name="Luo S."/>
            <person name="Chen H."/>
            <person name="Gao J."/>
            <person name="Mao Z."/>
            <person name="Pires J.C."/>
            <person name="Luo M."/>
            <person name="Kudrna D."/>
            <person name="Wing R.A."/>
            <person name="Meyers B.C."/>
            <person name="Yi K."/>
            <person name="Kong H."/>
            <person name="Lavrijsen P."/>
            <person name="Sunseri F."/>
            <person name="Falavigna A."/>
            <person name="Ye Y."/>
            <person name="Leebens-Mack J.H."/>
            <person name="Chen G."/>
        </authorList>
    </citation>
    <scope>NUCLEOTIDE SEQUENCE [LARGE SCALE GENOMIC DNA]</scope>
    <source>
        <strain evidence="2">cv. DH0086</strain>
    </source>
</reference>
<sequence>MGATEDIALEAQSPWVVSGDYNEILLQCEKQGAYERTFWHMWDFREARVEYCDLEDLVAECGEVRDIRDRYKRASGHAINLQKTHQMRTEQNVLRHWEFRWLKI</sequence>
<protein>
    <submittedName>
        <fullName evidence="1">Uncharacterized protein</fullName>
    </submittedName>
</protein>
<proteinExistence type="predicted"/>
<evidence type="ECO:0000313" key="2">
    <source>
        <dbReference type="Proteomes" id="UP000243459"/>
    </source>
</evidence>
<dbReference type="AlphaFoldDB" id="A0A5P1EIL6"/>
<accession>A0A5P1EIL6</accession>
<dbReference type="Proteomes" id="UP000243459">
    <property type="component" value="Chromosome 7"/>
</dbReference>
<dbReference type="EMBL" id="CM007387">
    <property type="protein sequence ID" value="ONK64629.1"/>
    <property type="molecule type" value="Genomic_DNA"/>
</dbReference>
<name>A0A5P1EIL6_ASPOF</name>
<dbReference type="Gramene" id="ONK64629">
    <property type="protein sequence ID" value="ONK64629"/>
    <property type="gene ID" value="A4U43_C07F28160"/>
</dbReference>